<dbReference type="GO" id="GO:0061630">
    <property type="term" value="F:ubiquitin protein ligase activity"/>
    <property type="evidence" value="ECO:0007669"/>
    <property type="project" value="UniProtKB-EC"/>
</dbReference>
<evidence type="ECO:0000256" key="7">
    <source>
        <dbReference type="ARBA" id="ARBA00022679"/>
    </source>
</evidence>
<dbReference type="SUPFAM" id="SSF56204">
    <property type="entry name" value="Hect, E3 ligase catalytic domain"/>
    <property type="match status" value="1"/>
</dbReference>
<dbReference type="SUPFAM" id="SSF49562">
    <property type="entry name" value="C2 domain (Calcium/lipid-binding domain, CaLB)"/>
    <property type="match status" value="1"/>
</dbReference>
<feature type="region of interest" description="Disordered" evidence="11">
    <location>
        <begin position="415"/>
        <end position="485"/>
    </location>
</feature>
<evidence type="ECO:0000256" key="9">
    <source>
        <dbReference type="ARBA" id="ARBA00022786"/>
    </source>
</evidence>
<dbReference type="UniPathway" id="UPA00143"/>
<dbReference type="InterPro" id="IPR000008">
    <property type="entry name" value="C2_dom"/>
</dbReference>
<dbReference type="CDD" id="cd08691">
    <property type="entry name" value="C2_NEDL1-like"/>
    <property type="match status" value="1"/>
</dbReference>
<dbReference type="InterPro" id="IPR035892">
    <property type="entry name" value="C2_domain_sf"/>
</dbReference>
<reference evidence="15" key="1">
    <citation type="journal article" date="2014" name="Nat. Commun.">
        <title>The rainbow trout genome provides novel insights into evolution after whole-genome duplication in vertebrates.</title>
        <authorList>
            <person name="Berthelot C."/>
            <person name="Brunet F."/>
            <person name="Chalopin D."/>
            <person name="Juanchich A."/>
            <person name="Bernard M."/>
            <person name="Noel B."/>
            <person name="Bento P."/>
            <person name="Da Silva C."/>
            <person name="Labadie K."/>
            <person name="Alberti A."/>
            <person name="Aury J.M."/>
            <person name="Louis A."/>
            <person name="Dehais P."/>
            <person name="Bardou P."/>
            <person name="Montfort J."/>
            <person name="Klopp C."/>
            <person name="Cabau C."/>
            <person name="Gaspin C."/>
            <person name="Thorgaard G.H."/>
            <person name="Boussaha M."/>
            <person name="Quillet E."/>
            <person name="Guyomard R."/>
            <person name="Galiana D."/>
            <person name="Bobe J."/>
            <person name="Volff J.N."/>
            <person name="Genet C."/>
            <person name="Wincker P."/>
            <person name="Jaillon O."/>
            <person name="Roest Crollius H."/>
            <person name="Guiguen Y."/>
        </authorList>
    </citation>
    <scope>NUCLEOTIDE SEQUENCE [LARGE SCALE GENOMIC DNA]</scope>
</reference>
<keyword evidence="6" id="KW-0597">Phosphoprotein</keyword>
<feature type="domain" description="WW" evidence="13">
    <location>
        <begin position="806"/>
        <end position="839"/>
    </location>
</feature>
<keyword evidence="5" id="KW-0963">Cytoplasm</keyword>
<dbReference type="CDD" id="cd00201">
    <property type="entry name" value="WW"/>
    <property type="match status" value="2"/>
</dbReference>
<name>A0A060Y4H8_ONCMY</name>
<keyword evidence="7" id="KW-0808">Transferase</keyword>
<dbReference type="Pfam" id="PF00632">
    <property type="entry name" value="HECT"/>
    <property type="match status" value="1"/>
</dbReference>
<keyword evidence="9 10" id="KW-0833">Ubl conjugation pathway</keyword>
<comment type="catalytic activity">
    <reaction evidence="1">
        <text>S-ubiquitinyl-[E2 ubiquitin-conjugating enzyme]-L-cysteine + [acceptor protein]-L-lysine = [E2 ubiquitin-conjugating enzyme]-L-cysteine + N(6)-ubiquitinyl-[acceptor protein]-L-lysine.</text>
        <dbReference type="EC" id="2.3.2.26"/>
    </reaction>
</comment>
<accession>A0A060Y4H8</accession>
<evidence type="ECO:0000256" key="10">
    <source>
        <dbReference type="PROSITE-ProRule" id="PRU00104"/>
    </source>
</evidence>
<evidence type="ECO:0000256" key="1">
    <source>
        <dbReference type="ARBA" id="ARBA00000885"/>
    </source>
</evidence>
<dbReference type="FunFam" id="2.60.40.2840:FF:000001">
    <property type="entry name" value="E3 ubiquitin-protein ligase HECW2 isoform X1"/>
    <property type="match status" value="1"/>
</dbReference>
<dbReference type="Gene3D" id="2.60.40.150">
    <property type="entry name" value="C2 domain"/>
    <property type="match status" value="1"/>
</dbReference>
<evidence type="ECO:0000256" key="8">
    <source>
        <dbReference type="ARBA" id="ARBA00022737"/>
    </source>
</evidence>
<evidence type="ECO:0000256" key="6">
    <source>
        <dbReference type="ARBA" id="ARBA00022553"/>
    </source>
</evidence>
<dbReference type="STRING" id="8022.A0A060Y4H8"/>
<dbReference type="FunFam" id="3.30.2160.10:FF:000005">
    <property type="entry name" value="E3 ubiquitin-protein ligase HECW2 isoform X1"/>
    <property type="match status" value="1"/>
</dbReference>
<feature type="domain" description="WW" evidence="13">
    <location>
        <begin position="985"/>
        <end position="1018"/>
    </location>
</feature>
<dbReference type="PROSITE" id="PS50020">
    <property type="entry name" value="WW_DOMAIN_2"/>
    <property type="match status" value="2"/>
</dbReference>
<protein>
    <recommendedName>
        <fullName evidence="4">HECT-type E3 ubiquitin transferase</fullName>
        <ecNumber evidence="4">2.3.2.26</ecNumber>
    </recommendedName>
</protein>
<dbReference type="Pfam" id="PF00397">
    <property type="entry name" value="WW"/>
    <property type="match status" value="1"/>
</dbReference>
<keyword evidence="8" id="KW-0677">Repeat</keyword>
<feature type="region of interest" description="Disordered" evidence="11">
    <location>
        <begin position="742"/>
        <end position="761"/>
    </location>
</feature>
<feature type="domain" description="HECT" evidence="14">
    <location>
        <begin position="1212"/>
        <end position="1417"/>
    </location>
</feature>
<comment type="subcellular location">
    <subcellularLocation>
        <location evidence="2">Cytoplasm</location>
    </subcellularLocation>
</comment>
<dbReference type="SMART" id="SM00456">
    <property type="entry name" value="WW"/>
    <property type="match status" value="2"/>
</dbReference>
<dbReference type="PANTHER" id="PTHR11254">
    <property type="entry name" value="HECT DOMAIN UBIQUITIN-PROTEIN LIGASE"/>
    <property type="match status" value="1"/>
</dbReference>
<comment type="pathway">
    <text evidence="3">Protein modification; protein ubiquitination.</text>
</comment>
<dbReference type="SMART" id="SM00119">
    <property type="entry name" value="HECTc"/>
    <property type="match status" value="1"/>
</dbReference>
<dbReference type="InterPro" id="IPR032348">
    <property type="entry name" value="HECW_N"/>
</dbReference>
<feature type="compositionally biased region" description="Low complexity" evidence="11">
    <location>
        <begin position="415"/>
        <end position="429"/>
    </location>
</feature>
<evidence type="ECO:0000259" key="12">
    <source>
        <dbReference type="PROSITE" id="PS50004"/>
    </source>
</evidence>
<organism evidence="15 16">
    <name type="scientific">Oncorhynchus mykiss</name>
    <name type="common">Rainbow trout</name>
    <name type="synonym">Salmo gairdneri</name>
    <dbReference type="NCBI Taxonomy" id="8022"/>
    <lineage>
        <taxon>Eukaryota</taxon>
        <taxon>Metazoa</taxon>
        <taxon>Chordata</taxon>
        <taxon>Craniata</taxon>
        <taxon>Vertebrata</taxon>
        <taxon>Euteleostomi</taxon>
        <taxon>Actinopterygii</taxon>
        <taxon>Neopterygii</taxon>
        <taxon>Teleostei</taxon>
        <taxon>Protacanthopterygii</taxon>
        <taxon>Salmoniformes</taxon>
        <taxon>Salmonidae</taxon>
        <taxon>Salmoninae</taxon>
        <taxon>Oncorhynchus</taxon>
    </lineage>
</organism>
<dbReference type="Pfam" id="PF16562">
    <property type="entry name" value="HECW_N"/>
    <property type="match status" value="1"/>
</dbReference>
<feature type="region of interest" description="Disordered" evidence="11">
    <location>
        <begin position="58"/>
        <end position="89"/>
    </location>
</feature>
<dbReference type="InterPro" id="IPR040524">
    <property type="entry name" value="HECW1_helix"/>
</dbReference>
<dbReference type="PaxDb" id="8022-A0A060Y4H8"/>
<feature type="domain" description="C2" evidence="12">
    <location>
        <begin position="225"/>
        <end position="357"/>
    </location>
</feature>
<dbReference type="Gene3D" id="3.30.2160.10">
    <property type="entry name" value="Hect, E3 ligase catalytic domain"/>
    <property type="match status" value="1"/>
</dbReference>
<dbReference type="FunFam" id="2.20.70.10:FF:000007">
    <property type="entry name" value="E3 ubiquitin-protein ligase HECW2 isoform X1"/>
    <property type="match status" value="1"/>
</dbReference>
<feature type="region of interest" description="Disordered" evidence="11">
    <location>
        <begin position="689"/>
        <end position="727"/>
    </location>
</feature>
<evidence type="ECO:0000313" key="15">
    <source>
        <dbReference type="EMBL" id="CDQ84269.1"/>
    </source>
</evidence>
<evidence type="ECO:0000313" key="16">
    <source>
        <dbReference type="Proteomes" id="UP000193380"/>
    </source>
</evidence>
<dbReference type="GO" id="GO:0006511">
    <property type="term" value="P:ubiquitin-dependent protein catabolic process"/>
    <property type="evidence" value="ECO:0007669"/>
    <property type="project" value="TreeGrafter"/>
</dbReference>
<dbReference type="Pfam" id="PF18436">
    <property type="entry name" value="HECW1_helix"/>
    <property type="match status" value="1"/>
</dbReference>
<dbReference type="InterPro" id="IPR000569">
    <property type="entry name" value="HECT_dom"/>
</dbReference>
<dbReference type="Pfam" id="PF00168">
    <property type="entry name" value="C2"/>
    <property type="match status" value="1"/>
</dbReference>
<dbReference type="Proteomes" id="UP000193380">
    <property type="component" value="Unassembled WGS sequence"/>
</dbReference>
<dbReference type="SMART" id="SM00239">
    <property type="entry name" value="C2"/>
    <property type="match status" value="1"/>
</dbReference>
<feature type="region of interest" description="Disordered" evidence="11">
    <location>
        <begin position="867"/>
        <end position="891"/>
    </location>
</feature>
<dbReference type="InterPro" id="IPR050409">
    <property type="entry name" value="E3_ubiq-protein_ligase"/>
</dbReference>
<evidence type="ECO:0000256" key="3">
    <source>
        <dbReference type="ARBA" id="ARBA00004906"/>
    </source>
</evidence>
<dbReference type="SUPFAM" id="SSF51045">
    <property type="entry name" value="WW domain"/>
    <property type="match status" value="2"/>
</dbReference>
<dbReference type="Gene3D" id="2.20.70.10">
    <property type="match status" value="2"/>
</dbReference>
<evidence type="ECO:0000256" key="2">
    <source>
        <dbReference type="ARBA" id="ARBA00004496"/>
    </source>
</evidence>
<dbReference type="PROSITE" id="PS50237">
    <property type="entry name" value="HECT"/>
    <property type="match status" value="1"/>
</dbReference>
<dbReference type="InterPro" id="IPR037795">
    <property type="entry name" value="C2_HECW"/>
</dbReference>
<dbReference type="InterPro" id="IPR036020">
    <property type="entry name" value="WW_dom_sf"/>
</dbReference>
<evidence type="ECO:0000256" key="5">
    <source>
        <dbReference type="ARBA" id="ARBA00022490"/>
    </source>
</evidence>
<reference evidence="15" key="2">
    <citation type="submission" date="2014-03" db="EMBL/GenBank/DDBJ databases">
        <authorList>
            <person name="Genoscope - CEA"/>
        </authorList>
    </citation>
    <scope>NUCLEOTIDE SEQUENCE</scope>
</reference>
<sequence length="1417" mass="157915">MRPSLAVLPRTRNHPHTAPPHNAHGLSAHVGREHLSAPRRRSPHLRHTLSPENLRSLAERGGAARDTASVVSSPMGLPRANSDTDLVTSQGRSSLTASTLEFTLGRGQNLVISWDIKEEVDATDWIGLYHIDEISPSNVWDCKNRGVNGTQRGQIVWRLEPGPYFMDAETKICFKYYHGVSGALRATTPCITVKNPGVLVCLPVCLWFVVCVCGVCVCFTFNFSGEGQSEGQSSTDHPRKLISFTLTDMHAVGLKKGMFFNPDPYLKMSIHPGKRSGFPTFSHHGQERRSAIIANTTNPKWRGEKYTFVALMTDILNIEVKDKFAKSRPIIKRFLGQLTIPVQRLIEKIPGLQPLSFSLCRRLPTEHVSGQMQFRVELTSTGPDGASPDSIIGVPNNGAPGTPSDDEDLPHLLPGVVTGGPSPTGSLGSQRSWEGGATAYPGRTTEGGSYSGPLRLQSEGLDAIEAPKGPGERPLGAASPKLRSSFPTHTRLSAMLHIDSDEDEERSGPTDIYPVPGSPLLLNGGPEGPEEEDVPDVFSEVEEVPFFSEALSQSLLAVGLEGPEEGQGPADNPSSPIDTCSMAMAPQTVFSSSESCPITMSTAEVSDWWLSDYRQFYGPNVPSPSDIRKIDEISDQSSSLDWSSCFRIGSHSEVENRANTTLHQTMFLARTLPSLMLQEAEERAVAAIDPGGDSFTGTPPTHQHVDDEGGGHTSANEVEGDAPSANALEPGEEISERMWSLQVSGDVPQDEEEGEEPRPAGVAVSVDSDAVAMEADGEDGAQVNGHPVHCLPSVRHDIHRYQRVDEPLPPNWEARIDSHGRIFFVDHVNRTTTWQRPTGPPAPQGLTRSSSIQQMEQLNRRYQSIRRTMTSERSEENTVDLPPEPTESDFLPQTIPEYRRESAVGHSSSRSRLSLLLQSPSAKFLCSTDFFTVLHSNPSAYSMFTSNTCLKHMISKVRRDAHHYERYQHNRDLVAFLNMFTNSQLELPRGWEMKHDQTGKPFFVDHNCRSTTFIDPRLPLQSAHSTSLLAHRQHLNRQRSHSAGEVVDDMRHSSPPVLQTQASYNDKIVAFLRQPNIIEILQERQPELVRNHSLKERLQFIRSEGVSGLARLSSDADLVILLSLFEEEVMSYVPPHALLHPSYCSSPQSSPGTQRANARAPAPYKRDFEAKLRNFYRKLETKGYGQGPGKVKLIIRRDHLLEDAFNQIMCYSRKDLQRSKLYVSFVGEEGLDYSGPSREFFFLVSRELFNPYYGLFEYSANDTYTVQISPMSAFVDNHHEWFRFSGRILGLALIHQYLLDAFFTRPFYKGLLRIPCDLSDLEFLDEEFHQSLQWMKDNDIEDMLDLTFTVNEEVFGQITERELKPGGAGIPVSEKNKKEYIERMVKWRIERGVAQQTESLVRGFYEVGPCVLCNLVT</sequence>
<evidence type="ECO:0000256" key="4">
    <source>
        <dbReference type="ARBA" id="ARBA00012485"/>
    </source>
</evidence>
<dbReference type="PANTHER" id="PTHR11254:SF442">
    <property type="entry name" value="HECT-TYPE E3 UBIQUITIN TRANSFERASE"/>
    <property type="match status" value="1"/>
</dbReference>
<dbReference type="FunFam" id="2.20.70.10:FF:000013">
    <property type="entry name" value="E3 ubiquitin-protein ligase HECW2 isoform X1"/>
    <property type="match status" value="1"/>
</dbReference>
<dbReference type="FunFam" id="3.90.1750.10:FF:000004">
    <property type="entry name" value="E3 ubiquitin-protein ligase HECW2 isoform X1"/>
    <property type="match status" value="1"/>
</dbReference>
<gene>
    <name evidence="15" type="ORF">GSONMT00031985001</name>
</gene>
<evidence type="ECO:0000259" key="13">
    <source>
        <dbReference type="PROSITE" id="PS50020"/>
    </source>
</evidence>
<dbReference type="GO" id="GO:0005737">
    <property type="term" value="C:cytoplasm"/>
    <property type="evidence" value="ECO:0007669"/>
    <property type="project" value="UniProtKB-SubCell"/>
</dbReference>
<dbReference type="PROSITE" id="PS01159">
    <property type="entry name" value="WW_DOMAIN_1"/>
    <property type="match status" value="2"/>
</dbReference>
<dbReference type="EC" id="2.3.2.26" evidence="4"/>
<dbReference type="Gene3D" id="2.60.40.2840">
    <property type="match status" value="1"/>
</dbReference>
<comment type="caution">
    <text evidence="10">Lacks conserved residue(s) required for the propagation of feature annotation.</text>
</comment>
<dbReference type="InterPro" id="IPR035983">
    <property type="entry name" value="Hect_E3_ubiquitin_ligase"/>
</dbReference>
<dbReference type="GO" id="GO:0016567">
    <property type="term" value="P:protein ubiquitination"/>
    <property type="evidence" value="ECO:0007669"/>
    <property type="project" value="UniProtKB-UniPathway"/>
</dbReference>
<dbReference type="GO" id="GO:0048814">
    <property type="term" value="P:regulation of dendrite morphogenesis"/>
    <property type="evidence" value="ECO:0007669"/>
    <property type="project" value="TreeGrafter"/>
</dbReference>
<evidence type="ECO:0000259" key="14">
    <source>
        <dbReference type="PROSITE" id="PS50237"/>
    </source>
</evidence>
<dbReference type="EMBL" id="FR906380">
    <property type="protein sequence ID" value="CDQ84269.1"/>
    <property type="molecule type" value="Genomic_DNA"/>
</dbReference>
<dbReference type="InterPro" id="IPR001202">
    <property type="entry name" value="WW_dom"/>
</dbReference>
<feature type="region of interest" description="Disordered" evidence="11">
    <location>
        <begin position="1"/>
        <end position="26"/>
    </location>
</feature>
<proteinExistence type="predicted"/>
<dbReference type="Gene3D" id="3.90.1750.10">
    <property type="entry name" value="Hect, E3 ligase catalytic domains"/>
    <property type="match status" value="1"/>
</dbReference>
<evidence type="ECO:0000256" key="11">
    <source>
        <dbReference type="SAM" id="MobiDB-lite"/>
    </source>
</evidence>
<dbReference type="PROSITE" id="PS50004">
    <property type="entry name" value="C2"/>
    <property type="match status" value="1"/>
</dbReference>